<dbReference type="EMBL" id="JACT01000001">
    <property type="protein sequence ID" value="KMS57802.1"/>
    <property type="molecule type" value="Genomic_DNA"/>
</dbReference>
<dbReference type="Proteomes" id="UP000052232">
    <property type="component" value="Unassembled WGS sequence"/>
</dbReference>
<sequence>MNQWAFVIAAYTVTLAGTAIVSVVSWRAMRSAETRADHLSDRT</sequence>
<keyword evidence="3" id="KW-1185">Reference proteome</keyword>
<dbReference type="AlphaFoldDB" id="A0A0J7Y252"/>
<dbReference type="RefSeq" id="WP_269076428.1">
    <property type="nucleotide sequence ID" value="NZ_KQ130434.1"/>
</dbReference>
<dbReference type="STRING" id="1420583.V473_06280"/>
<keyword evidence="1" id="KW-1133">Transmembrane helix</keyword>
<comment type="caution">
    <text evidence="2">The sequence shown here is derived from an EMBL/GenBank/DDBJ whole genome shotgun (WGS) entry which is preliminary data.</text>
</comment>
<keyword evidence="1" id="KW-0472">Membrane</keyword>
<dbReference type="PATRIC" id="fig|1420583.3.peg.1264"/>
<gene>
    <name evidence="2" type="ORF">V473_06280</name>
</gene>
<evidence type="ECO:0000256" key="1">
    <source>
        <dbReference type="SAM" id="Phobius"/>
    </source>
</evidence>
<name>A0A0J7Y252_9SPHN</name>
<evidence type="ECO:0000313" key="3">
    <source>
        <dbReference type="Proteomes" id="UP000052232"/>
    </source>
</evidence>
<proteinExistence type="predicted"/>
<evidence type="ECO:0000313" key="2">
    <source>
        <dbReference type="EMBL" id="KMS57802.1"/>
    </source>
</evidence>
<feature type="transmembrane region" description="Helical" evidence="1">
    <location>
        <begin position="6"/>
        <end position="26"/>
    </location>
</feature>
<organism evidence="2 3">
    <name type="scientific">Sphingobium cupriresistens LL01</name>
    <dbReference type="NCBI Taxonomy" id="1420583"/>
    <lineage>
        <taxon>Bacteria</taxon>
        <taxon>Pseudomonadati</taxon>
        <taxon>Pseudomonadota</taxon>
        <taxon>Alphaproteobacteria</taxon>
        <taxon>Sphingomonadales</taxon>
        <taxon>Sphingomonadaceae</taxon>
        <taxon>Sphingobium</taxon>
    </lineage>
</organism>
<protein>
    <recommendedName>
        <fullName evidence="4">Heme exporter protein D</fullName>
    </recommendedName>
</protein>
<reference evidence="2 3" key="1">
    <citation type="journal article" date="2015" name="G3 (Bethesda)">
        <title>Insights into Ongoing Evolution of the Hexachlorocyclohexane Catabolic Pathway from Comparative Genomics of Ten Sphingomonadaceae Strains.</title>
        <authorList>
            <person name="Pearce S.L."/>
            <person name="Oakeshott J.G."/>
            <person name="Pandey G."/>
        </authorList>
    </citation>
    <scope>NUCLEOTIDE SEQUENCE [LARGE SCALE GENOMIC DNA]</scope>
    <source>
        <strain evidence="2 3">LL01</strain>
    </source>
</reference>
<accession>A0A0J7Y252</accession>
<keyword evidence="1" id="KW-0812">Transmembrane</keyword>
<evidence type="ECO:0008006" key="4">
    <source>
        <dbReference type="Google" id="ProtNLM"/>
    </source>
</evidence>